<dbReference type="Pfam" id="PF03567">
    <property type="entry name" value="Sulfotransfer_2"/>
    <property type="match status" value="1"/>
</dbReference>
<accession>A0AAD7UE04</accession>
<dbReference type="AlphaFoldDB" id="A0AAD7UE04"/>
<dbReference type="Proteomes" id="UP001230188">
    <property type="component" value="Unassembled WGS sequence"/>
</dbReference>
<dbReference type="GO" id="GO:0008146">
    <property type="term" value="F:sulfotransferase activity"/>
    <property type="evidence" value="ECO:0007669"/>
    <property type="project" value="InterPro"/>
</dbReference>
<name>A0AAD7UE04_9STRA</name>
<dbReference type="EMBL" id="JAQMWT010000348">
    <property type="protein sequence ID" value="KAJ8603612.1"/>
    <property type="molecule type" value="Genomic_DNA"/>
</dbReference>
<evidence type="ECO:0000313" key="2">
    <source>
        <dbReference type="Proteomes" id="UP001230188"/>
    </source>
</evidence>
<evidence type="ECO:0000313" key="1">
    <source>
        <dbReference type="EMBL" id="KAJ8603612.1"/>
    </source>
</evidence>
<evidence type="ECO:0008006" key="3">
    <source>
        <dbReference type="Google" id="ProtNLM"/>
    </source>
</evidence>
<proteinExistence type="predicted"/>
<dbReference type="InterPro" id="IPR005331">
    <property type="entry name" value="Sulfotransferase"/>
</dbReference>
<dbReference type="GO" id="GO:0016020">
    <property type="term" value="C:membrane"/>
    <property type="evidence" value="ECO:0007669"/>
    <property type="project" value="InterPro"/>
</dbReference>
<keyword evidence="2" id="KW-1185">Reference proteome</keyword>
<sequence length="306" mass="35213">MTTLARTIALCGSVVVASERRAELWCERCYNASGAWDDPPLGFRYSRFHRDPRLGPVCGSVFGFMGSFSVRTVEDAIAGRTRASERPDYRDSIAEFFESTTREPVFYAQVPKTGSTTMKSFGQTKKSKVKRNLDAHVRAFTVVRDPLRRFLSGYGTLRHRCFFDKECVNSAPFFKNHSNEEDRFRSYVDYLIAHGDGVLDLHNPPGLKTMWWHTLSVMWFLEQFSWLFDFILHLENLDAEVHELAKYLPLKVVNQGHKLPKNNVKEGPIDPARFLVTAPDACQKIVDHYLYQDYVCLQYPKPTIPL</sequence>
<reference evidence="1" key="1">
    <citation type="submission" date="2023-01" db="EMBL/GenBank/DDBJ databases">
        <title>Metagenome sequencing of chrysophaentin producing Chrysophaeum taylorii.</title>
        <authorList>
            <person name="Davison J."/>
            <person name="Bewley C."/>
        </authorList>
    </citation>
    <scope>NUCLEOTIDE SEQUENCE</scope>
    <source>
        <strain evidence="1">NIES-1699</strain>
    </source>
</reference>
<organism evidence="1 2">
    <name type="scientific">Chrysophaeum taylorii</name>
    <dbReference type="NCBI Taxonomy" id="2483200"/>
    <lineage>
        <taxon>Eukaryota</taxon>
        <taxon>Sar</taxon>
        <taxon>Stramenopiles</taxon>
        <taxon>Ochrophyta</taxon>
        <taxon>Pelagophyceae</taxon>
        <taxon>Pelagomonadales</taxon>
        <taxon>Pelagomonadaceae</taxon>
        <taxon>Chrysophaeum</taxon>
    </lineage>
</organism>
<protein>
    <recommendedName>
        <fullName evidence="3">Sulfotransferase</fullName>
    </recommendedName>
</protein>
<gene>
    <name evidence="1" type="ORF">CTAYLR_004842</name>
</gene>
<comment type="caution">
    <text evidence="1">The sequence shown here is derived from an EMBL/GenBank/DDBJ whole genome shotgun (WGS) entry which is preliminary data.</text>
</comment>